<gene>
    <name evidence="2" type="ORF">A3I40_02405</name>
</gene>
<evidence type="ECO:0000256" key="1">
    <source>
        <dbReference type="SAM" id="Phobius"/>
    </source>
</evidence>
<reference evidence="2 3" key="1">
    <citation type="journal article" date="2016" name="Nat. Commun.">
        <title>Thousands of microbial genomes shed light on interconnected biogeochemical processes in an aquifer system.</title>
        <authorList>
            <person name="Anantharaman K."/>
            <person name="Brown C.T."/>
            <person name="Hug L.A."/>
            <person name="Sharon I."/>
            <person name="Castelle C.J."/>
            <person name="Probst A.J."/>
            <person name="Thomas B.C."/>
            <person name="Singh A."/>
            <person name="Wilkins M.J."/>
            <person name="Karaoz U."/>
            <person name="Brodie E.L."/>
            <person name="Williams K.H."/>
            <person name="Hubbard S.S."/>
            <person name="Banfield J.F."/>
        </authorList>
    </citation>
    <scope>NUCLEOTIDE SEQUENCE [LARGE SCALE GENOMIC DNA]</scope>
</reference>
<sequence length="220" mass="24333">MPRIEAKRTKPKGLATARKIRVKAARPRSAIAYSTTWSLLGGKRARIQRQGRDFASFLNQPVSSSAGLVVAVAVSAFFLFVIMSLAKAPIPLTTATLPPISSRTRLYISKTYGYQLRYPNTWVYEVRPVGEFEEVILIGGGDKVVVATTNEVSTSTLIPAAPETLVLNGINAFRYHDYDSLTGQPQDRVVIKRSDGLYHEILGYGPRFERLIKSFALSNQ</sequence>
<dbReference type="STRING" id="1802407.A3I40_02405"/>
<evidence type="ECO:0000313" key="2">
    <source>
        <dbReference type="EMBL" id="OGL85788.1"/>
    </source>
</evidence>
<proteinExistence type="predicted"/>
<protein>
    <submittedName>
        <fullName evidence="2">Uncharacterized protein</fullName>
    </submittedName>
</protein>
<evidence type="ECO:0000313" key="3">
    <source>
        <dbReference type="Proteomes" id="UP000178723"/>
    </source>
</evidence>
<comment type="caution">
    <text evidence="2">The sequence shown here is derived from an EMBL/GenBank/DDBJ whole genome shotgun (WGS) entry which is preliminary data.</text>
</comment>
<dbReference type="AlphaFoldDB" id="A0A1F7V6V5"/>
<feature type="transmembrane region" description="Helical" evidence="1">
    <location>
        <begin position="66"/>
        <end position="86"/>
    </location>
</feature>
<name>A0A1F7V6V5_9BACT</name>
<dbReference type="EMBL" id="MGEP01000061">
    <property type="protein sequence ID" value="OGL85788.1"/>
    <property type="molecule type" value="Genomic_DNA"/>
</dbReference>
<dbReference type="Proteomes" id="UP000178723">
    <property type="component" value="Unassembled WGS sequence"/>
</dbReference>
<keyword evidence="1" id="KW-1133">Transmembrane helix</keyword>
<accession>A0A1F7V6V5</accession>
<keyword evidence="1" id="KW-0812">Transmembrane</keyword>
<keyword evidence="1" id="KW-0472">Membrane</keyword>
<organism evidence="2 3">
    <name type="scientific">Candidatus Uhrbacteria bacterium RIFCSPLOWO2_02_FULL_48_12</name>
    <dbReference type="NCBI Taxonomy" id="1802407"/>
    <lineage>
        <taxon>Bacteria</taxon>
        <taxon>Candidatus Uhriibacteriota</taxon>
    </lineage>
</organism>